<comment type="caution">
    <text evidence="1">The sequence shown here is derived from an EMBL/GenBank/DDBJ whole genome shotgun (WGS) entry which is preliminary data.</text>
</comment>
<evidence type="ECO:0000313" key="1">
    <source>
        <dbReference type="EMBL" id="PKK89057.1"/>
    </source>
</evidence>
<organism evidence="1 2">
    <name type="scientific">Candidatus Wallbacteria bacterium HGW-Wallbacteria-1</name>
    <dbReference type="NCBI Taxonomy" id="2013854"/>
    <lineage>
        <taxon>Bacteria</taxon>
        <taxon>Candidatus Walliibacteriota</taxon>
    </lineage>
</organism>
<protein>
    <submittedName>
        <fullName evidence="1">Uncharacterized protein</fullName>
    </submittedName>
</protein>
<evidence type="ECO:0000313" key="2">
    <source>
        <dbReference type="Proteomes" id="UP000233256"/>
    </source>
</evidence>
<accession>A0A2N1PL34</accession>
<dbReference type="EMBL" id="PGXC01000026">
    <property type="protein sequence ID" value="PKK89057.1"/>
    <property type="molecule type" value="Genomic_DNA"/>
</dbReference>
<dbReference type="Proteomes" id="UP000233256">
    <property type="component" value="Unassembled WGS sequence"/>
</dbReference>
<reference evidence="1 2" key="1">
    <citation type="journal article" date="2017" name="ISME J.">
        <title>Potential for microbial H2 and metal transformations associated with novel bacteria and archaea in deep terrestrial subsurface sediments.</title>
        <authorList>
            <person name="Hernsdorf A.W."/>
            <person name="Amano Y."/>
            <person name="Miyakawa K."/>
            <person name="Ise K."/>
            <person name="Suzuki Y."/>
            <person name="Anantharaman K."/>
            <person name="Probst A."/>
            <person name="Burstein D."/>
            <person name="Thomas B.C."/>
            <person name="Banfield J.F."/>
        </authorList>
    </citation>
    <scope>NUCLEOTIDE SEQUENCE [LARGE SCALE GENOMIC DNA]</scope>
    <source>
        <strain evidence="1">HGW-Wallbacteria-1</strain>
    </source>
</reference>
<name>A0A2N1PL34_9BACT</name>
<sequence length="356" mass="38400">MIMEKIFIRNLSDSVFVRALIFGFITAILLTGSARWAFSATVSDLVNLKKTGLSETVILTKLEMTGLTEAVTVDGLVALGQAGFSKDAIQRILAIEALGASSGNTSVSATVANPFSVSSQTVVNQTGVTQATTPQMTIPQTTRVIPYAPAQNSIFSTGSGIIAPGVLTRTELTIVNRNWRALRIGVDGDSGLIYVSSASNGDPSALGPMQSISLVVSAGEYMIVTEGVLSAHYFTVHPGIAELMVLGTASRGNGCTFMITQAGRQSYAIAGQLQNQFTRKVIIVDPSHGRGRNRSHNVVVVKSVSMDPISIFLRWGWNWPGHDKHSKHSNYRNYKKVKVIRVPDNSHHRDSKYNNH</sequence>
<dbReference type="AlphaFoldDB" id="A0A2N1PL34"/>
<gene>
    <name evidence="1" type="ORF">CVV64_16035</name>
</gene>
<proteinExistence type="predicted"/>